<accession>A0A816B9F7</accession>
<name>A0A816B9F7_9BILA</name>
<proteinExistence type="predicted"/>
<dbReference type="Proteomes" id="UP000681722">
    <property type="component" value="Unassembled WGS sequence"/>
</dbReference>
<dbReference type="Proteomes" id="UP000663829">
    <property type="component" value="Unassembled WGS sequence"/>
</dbReference>
<protein>
    <submittedName>
        <fullName evidence="1">Uncharacterized protein</fullName>
    </submittedName>
</protein>
<organism evidence="1 3">
    <name type="scientific">Didymodactylos carnosus</name>
    <dbReference type="NCBI Taxonomy" id="1234261"/>
    <lineage>
        <taxon>Eukaryota</taxon>
        <taxon>Metazoa</taxon>
        <taxon>Spiralia</taxon>
        <taxon>Gnathifera</taxon>
        <taxon>Rotifera</taxon>
        <taxon>Eurotatoria</taxon>
        <taxon>Bdelloidea</taxon>
        <taxon>Philodinida</taxon>
        <taxon>Philodinidae</taxon>
        <taxon>Didymodactylos</taxon>
    </lineage>
</organism>
<keyword evidence="3" id="KW-1185">Reference proteome</keyword>
<evidence type="ECO:0000313" key="2">
    <source>
        <dbReference type="EMBL" id="CAF4486054.1"/>
    </source>
</evidence>
<dbReference type="EMBL" id="CAJNOQ010036863">
    <property type="protein sequence ID" value="CAF1606057.1"/>
    <property type="molecule type" value="Genomic_DNA"/>
</dbReference>
<dbReference type="EMBL" id="CAJOBC010103444">
    <property type="protein sequence ID" value="CAF4486054.1"/>
    <property type="molecule type" value="Genomic_DNA"/>
</dbReference>
<evidence type="ECO:0000313" key="1">
    <source>
        <dbReference type="EMBL" id="CAF1606057.1"/>
    </source>
</evidence>
<comment type="caution">
    <text evidence="1">The sequence shown here is derived from an EMBL/GenBank/DDBJ whole genome shotgun (WGS) entry which is preliminary data.</text>
</comment>
<dbReference type="AlphaFoldDB" id="A0A816B9F7"/>
<evidence type="ECO:0000313" key="3">
    <source>
        <dbReference type="Proteomes" id="UP000663829"/>
    </source>
</evidence>
<reference evidence="1" key="1">
    <citation type="submission" date="2021-02" db="EMBL/GenBank/DDBJ databases">
        <authorList>
            <person name="Nowell W R."/>
        </authorList>
    </citation>
    <scope>NUCLEOTIDE SEQUENCE</scope>
</reference>
<sequence>MRDWKADGCRWKSGSWREWPKNNDLFKKKYFSCINTDGEASVTHKTFAGEASIDSPRDLTQVKHYHQKFLQQKHSTNDELLHLILSNELKDYIRTYQIQPQLSVVLIHTVGENLFGQLLELTTKPMPLYYDTTFNIGDYYVSVSLFKLHRDVILLILFLDFNLFKRSVY</sequence>
<gene>
    <name evidence="1" type="ORF">GPM918_LOCUS42761</name>
    <name evidence="2" type="ORF">SRO942_LOCUS44081</name>
</gene>